<dbReference type="RefSeq" id="WP_190441542.1">
    <property type="nucleotide sequence ID" value="NZ_JAMPKM010000048.1"/>
</dbReference>
<name>A0ABV0JGD9_9CYAN</name>
<comment type="caution">
    <text evidence="1">The sequence shown here is derived from an EMBL/GenBank/DDBJ whole genome shotgun (WGS) entry which is preliminary data.</text>
</comment>
<gene>
    <name evidence="1" type="ORF">NC998_27610</name>
</gene>
<reference evidence="1 2" key="1">
    <citation type="submission" date="2022-04" db="EMBL/GenBank/DDBJ databases">
        <title>Positive selection, recombination, and allopatry shape intraspecific diversity of widespread and dominant cyanobacteria.</title>
        <authorList>
            <person name="Wei J."/>
            <person name="Shu W."/>
            <person name="Hu C."/>
        </authorList>
    </citation>
    <scope>NUCLEOTIDE SEQUENCE [LARGE SCALE GENOMIC DNA]</scope>
    <source>
        <strain evidence="1 2">GB2-A4</strain>
    </source>
</reference>
<accession>A0ABV0JGD9</accession>
<sequence>MRLQNSQLLLFTSFLTLFCGGGALLFFLYFGTALSQEDDTPDILRSALQMELTHADITAVKSNPKRLLVRSFSALKTHLEQRGWTWVDQMGSLVVYRQAAQQLNANCAMYSRSYMLCDLSEVP</sequence>
<organism evidence="1 2">
    <name type="scientific">Trichocoleus desertorum GB2-A4</name>
    <dbReference type="NCBI Taxonomy" id="2933944"/>
    <lineage>
        <taxon>Bacteria</taxon>
        <taxon>Bacillati</taxon>
        <taxon>Cyanobacteriota</taxon>
        <taxon>Cyanophyceae</taxon>
        <taxon>Leptolyngbyales</taxon>
        <taxon>Trichocoleusaceae</taxon>
        <taxon>Trichocoleus</taxon>
    </lineage>
</organism>
<evidence type="ECO:0000313" key="1">
    <source>
        <dbReference type="EMBL" id="MEP0820857.1"/>
    </source>
</evidence>
<keyword evidence="2" id="KW-1185">Reference proteome</keyword>
<evidence type="ECO:0000313" key="2">
    <source>
        <dbReference type="Proteomes" id="UP001464891"/>
    </source>
</evidence>
<protein>
    <submittedName>
        <fullName evidence="1">Uncharacterized protein</fullName>
    </submittedName>
</protein>
<proteinExistence type="predicted"/>
<dbReference type="EMBL" id="JAMPKM010000048">
    <property type="protein sequence ID" value="MEP0820857.1"/>
    <property type="molecule type" value="Genomic_DNA"/>
</dbReference>
<dbReference type="Proteomes" id="UP001464891">
    <property type="component" value="Unassembled WGS sequence"/>
</dbReference>